<feature type="region of interest" description="Disordered" evidence="1">
    <location>
        <begin position="85"/>
        <end position="125"/>
    </location>
</feature>
<dbReference type="EMBL" id="JAWDGP010006844">
    <property type="protein sequence ID" value="KAK3734565.1"/>
    <property type="molecule type" value="Genomic_DNA"/>
</dbReference>
<feature type="compositionally biased region" description="Basic residues" evidence="1">
    <location>
        <begin position="115"/>
        <end position="125"/>
    </location>
</feature>
<organism evidence="2 3">
    <name type="scientific">Elysia crispata</name>
    <name type="common">lettuce slug</name>
    <dbReference type="NCBI Taxonomy" id="231223"/>
    <lineage>
        <taxon>Eukaryota</taxon>
        <taxon>Metazoa</taxon>
        <taxon>Spiralia</taxon>
        <taxon>Lophotrochozoa</taxon>
        <taxon>Mollusca</taxon>
        <taxon>Gastropoda</taxon>
        <taxon>Heterobranchia</taxon>
        <taxon>Euthyneura</taxon>
        <taxon>Panpulmonata</taxon>
        <taxon>Sacoglossa</taxon>
        <taxon>Placobranchoidea</taxon>
        <taxon>Plakobranchidae</taxon>
        <taxon>Elysia</taxon>
    </lineage>
</organism>
<evidence type="ECO:0000256" key="1">
    <source>
        <dbReference type="SAM" id="MobiDB-lite"/>
    </source>
</evidence>
<comment type="caution">
    <text evidence="2">The sequence shown here is derived from an EMBL/GenBank/DDBJ whole genome shotgun (WGS) entry which is preliminary data.</text>
</comment>
<keyword evidence="3" id="KW-1185">Reference proteome</keyword>
<evidence type="ECO:0000313" key="3">
    <source>
        <dbReference type="Proteomes" id="UP001283361"/>
    </source>
</evidence>
<feature type="compositionally biased region" description="Polar residues" evidence="1">
    <location>
        <begin position="85"/>
        <end position="94"/>
    </location>
</feature>
<accession>A0AAE0Y7B6</accession>
<sequence>MVDLSRSRHGLKRPVSITPPGCKQLGARRAARQHRTEKKGDVIFMYTLGLGGKKMNALALVYGSVLSIRSTVTFLLEPSALYATNSTGNSISQTPPSPPESQLAGLVSASPLQQLRHRAHRPTHS</sequence>
<dbReference type="AlphaFoldDB" id="A0AAE0Y7B6"/>
<dbReference type="Proteomes" id="UP001283361">
    <property type="component" value="Unassembled WGS sequence"/>
</dbReference>
<feature type="region of interest" description="Disordered" evidence="1">
    <location>
        <begin position="1"/>
        <end position="36"/>
    </location>
</feature>
<gene>
    <name evidence="2" type="ORF">RRG08_003473</name>
</gene>
<reference evidence="2" key="1">
    <citation type="journal article" date="2023" name="G3 (Bethesda)">
        <title>A reference genome for the long-term kleptoplast-retaining sea slug Elysia crispata morphotype clarki.</title>
        <authorList>
            <person name="Eastman K.E."/>
            <person name="Pendleton A.L."/>
            <person name="Shaikh M.A."/>
            <person name="Suttiyut T."/>
            <person name="Ogas R."/>
            <person name="Tomko P."/>
            <person name="Gavelis G."/>
            <person name="Widhalm J.R."/>
            <person name="Wisecaver J.H."/>
        </authorList>
    </citation>
    <scope>NUCLEOTIDE SEQUENCE</scope>
    <source>
        <strain evidence="2">ECLA1</strain>
    </source>
</reference>
<name>A0AAE0Y7B6_9GAST</name>
<proteinExistence type="predicted"/>
<protein>
    <submittedName>
        <fullName evidence="2">Uncharacterized protein</fullName>
    </submittedName>
</protein>
<evidence type="ECO:0000313" key="2">
    <source>
        <dbReference type="EMBL" id="KAK3734565.1"/>
    </source>
</evidence>